<dbReference type="PRINTS" id="PR01437">
    <property type="entry name" value="NUOXDRDTASE4"/>
</dbReference>
<dbReference type="eggNOG" id="COG1008">
    <property type="taxonomic scope" value="Bacteria"/>
</dbReference>
<feature type="transmembrane region" description="Helical" evidence="10">
    <location>
        <begin position="81"/>
        <end position="102"/>
    </location>
</feature>
<evidence type="ECO:0000256" key="5">
    <source>
        <dbReference type="ARBA" id="ARBA00022989"/>
    </source>
</evidence>
<dbReference type="Pfam" id="PF00361">
    <property type="entry name" value="Proton_antipo_M"/>
    <property type="match status" value="1"/>
</dbReference>
<feature type="domain" description="NADH:quinone oxidoreductase/Mrp antiporter transmembrane" evidence="11">
    <location>
        <begin position="127"/>
        <end position="418"/>
    </location>
</feature>
<evidence type="ECO:0000259" key="11">
    <source>
        <dbReference type="Pfam" id="PF00361"/>
    </source>
</evidence>
<feature type="transmembrane region" description="Helical" evidence="10">
    <location>
        <begin position="163"/>
        <end position="184"/>
    </location>
</feature>
<evidence type="ECO:0000256" key="4">
    <source>
        <dbReference type="ARBA" id="ARBA00022692"/>
    </source>
</evidence>
<feature type="transmembrane region" description="Helical" evidence="10">
    <location>
        <begin position="445"/>
        <end position="466"/>
    </location>
</feature>
<comment type="subcellular location">
    <subcellularLocation>
        <location evidence="1">Endomembrane system</location>
        <topology evidence="1">Multi-pass membrane protein</topology>
    </subcellularLocation>
    <subcellularLocation>
        <location evidence="9">Membrane</location>
        <topology evidence="9">Multi-pass membrane protein</topology>
    </subcellularLocation>
</comment>
<dbReference type="InterPro" id="IPR001750">
    <property type="entry name" value="ND/Mrp_TM"/>
</dbReference>
<feature type="transmembrane region" description="Helical" evidence="10">
    <location>
        <begin position="243"/>
        <end position="260"/>
    </location>
</feature>
<accession>H8GPU8</accession>
<evidence type="ECO:0000313" key="13">
    <source>
        <dbReference type="Proteomes" id="UP000005090"/>
    </source>
</evidence>
<keyword evidence="6 10" id="KW-0472">Membrane</keyword>
<feature type="transmembrane region" description="Helical" evidence="10">
    <location>
        <begin position="300"/>
        <end position="320"/>
    </location>
</feature>
<keyword evidence="13" id="KW-1185">Reference proteome</keyword>
<dbReference type="PANTHER" id="PTHR43507:SF1">
    <property type="entry name" value="NADH-UBIQUINONE OXIDOREDUCTASE CHAIN 4"/>
    <property type="match status" value="1"/>
</dbReference>
<keyword evidence="4 9" id="KW-0812">Transmembrane</keyword>
<comment type="similarity">
    <text evidence="2">Belongs to the complex I subunit 4 family.</text>
</comment>
<name>H8GPU8_METAL</name>
<feature type="transmembrane region" description="Helical" evidence="10">
    <location>
        <begin position="132"/>
        <end position="151"/>
    </location>
</feature>
<dbReference type="Proteomes" id="UP000005090">
    <property type="component" value="Chromosome"/>
</dbReference>
<protein>
    <recommendedName>
        <fullName evidence="3">NADH-quinone oxidoreductase subunit M</fullName>
    </recommendedName>
    <alternativeName>
        <fullName evidence="7">NADH dehydrogenase I subunit M</fullName>
    </alternativeName>
    <alternativeName>
        <fullName evidence="8">NDH-1 subunit M</fullName>
    </alternativeName>
</protein>
<gene>
    <name evidence="12" type="ORF">Metal_1962</name>
</gene>
<dbReference type="GO" id="GO:0048039">
    <property type="term" value="F:ubiquinone binding"/>
    <property type="evidence" value="ECO:0007669"/>
    <property type="project" value="TreeGrafter"/>
</dbReference>
<evidence type="ECO:0000256" key="7">
    <source>
        <dbReference type="ARBA" id="ARBA00031584"/>
    </source>
</evidence>
<dbReference type="InterPro" id="IPR010227">
    <property type="entry name" value="NADH_Q_OxRdtase_chainM/4"/>
</dbReference>
<feature type="transmembrane region" description="Helical" evidence="10">
    <location>
        <begin position="109"/>
        <end position="126"/>
    </location>
</feature>
<evidence type="ECO:0000256" key="8">
    <source>
        <dbReference type="ARBA" id="ARBA00032798"/>
    </source>
</evidence>
<dbReference type="NCBIfam" id="TIGR01972">
    <property type="entry name" value="NDH_I_M"/>
    <property type="match status" value="1"/>
</dbReference>
<dbReference type="EMBL" id="CM001475">
    <property type="protein sequence ID" value="EIC29727.1"/>
    <property type="molecule type" value="Genomic_DNA"/>
</dbReference>
<feature type="transmembrane region" description="Helical" evidence="10">
    <location>
        <begin position="405"/>
        <end position="424"/>
    </location>
</feature>
<dbReference type="STRING" id="686340.Metal_1962"/>
<dbReference type="GO" id="GO:0012505">
    <property type="term" value="C:endomembrane system"/>
    <property type="evidence" value="ECO:0007669"/>
    <property type="project" value="UniProtKB-SubCell"/>
</dbReference>
<dbReference type="AlphaFoldDB" id="H8GPU8"/>
<feature type="transmembrane region" description="Helical" evidence="10">
    <location>
        <begin position="209"/>
        <end position="231"/>
    </location>
</feature>
<evidence type="ECO:0000256" key="6">
    <source>
        <dbReference type="ARBA" id="ARBA00023136"/>
    </source>
</evidence>
<evidence type="ECO:0000256" key="3">
    <source>
        <dbReference type="ARBA" id="ARBA00019906"/>
    </source>
</evidence>
<dbReference type="GO" id="GO:0003954">
    <property type="term" value="F:NADH dehydrogenase activity"/>
    <property type="evidence" value="ECO:0007669"/>
    <property type="project" value="TreeGrafter"/>
</dbReference>
<dbReference type="GO" id="GO:0016020">
    <property type="term" value="C:membrane"/>
    <property type="evidence" value="ECO:0007669"/>
    <property type="project" value="UniProtKB-SubCell"/>
</dbReference>
<dbReference type="InterPro" id="IPR003918">
    <property type="entry name" value="NADH_UbQ_OxRdtase"/>
</dbReference>
<evidence type="ECO:0000256" key="9">
    <source>
        <dbReference type="RuleBase" id="RU000320"/>
    </source>
</evidence>
<evidence type="ECO:0000256" key="2">
    <source>
        <dbReference type="ARBA" id="ARBA00009025"/>
    </source>
</evidence>
<sequence>MGILSTLLWTPALGAFLLAVAPGGNAFFIRLIAQTFSLLTLVFACRLLGTFDPTQAQLQFREFFVVNPDVGSAYSLGVDGLSMPMVLMAALLTFCALLASHAITNGVKGYYFCMLLLEFGMLGVFLSQDWALFYVFWEVTLIPLFFLIGRWGGKRRHAASLNFVLYTMGGSIFMLISLLAISQYDLDYGGSLMASLSQSTYSMSKTEQILVLLGLIIGFGVKMPIFPLHGWLPLAHVEAPSPVSILLSGILLKMGAYGLLRSIAMLPQAAQFFQSALMILGLIAMIYGGLLAWRQTDLKAMVAYSSISHMGIVLLGIATLNETGMTGAILQMTAHGFIAAALFLLVGLLYERTHTRNVRHYSSLIQVTPRFAVFTTLALFAAMGLPGTVGFIAEFHALAGGFQQWGGWMVLFSLAVLLSASYAIRTVGLLFTGPVKAEMQQVGDLTLSEMFTAGMLVGGIILLGLMPQPLIALSEATVSHLHSLVSP</sequence>
<evidence type="ECO:0000313" key="12">
    <source>
        <dbReference type="EMBL" id="EIC29727.1"/>
    </source>
</evidence>
<organism evidence="12 13">
    <name type="scientific">Methylomicrobium album BG8</name>
    <dbReference type="NCBI Taxonomy" id="686340"/>
    <lineage>
        <taxon>Bacteria</taxon>
        <taxon>Pseudomonadati</taxon>
        <taxon>Pseudomonadota</taxon>
        <taxon>Gammaproteobacteria</taxon>
        <taxon>Methylococcales</taxon>
        <taxon>Methylococcaceae</taxon>
        <taxon>Methylomicrobium</taxon>
    </lineage>
</organism>
<feature type="transmembrane region" description="Helical" evidence="10">
    <location>
        <begin position="272"/>
        <end position="293"/>
    </location>
</feature>
<reference evidence="12 13" key="1">
    <citation type="journal article" date="2013" name="Genome Announc.">
        <title>Genome Sequence of the Obligate Gammaproteobacterial Methanotroph Methylomicrobium album Strain BG8.</title>
        <authorList>
            <person name="Kits K.D."/>
            <person name="Kalyuzhnaya M.G."/>
            <person name="Klotz M.G."/>
            <person name="Jetten M.S."/>
            <person name="Op den Camp H.J."/>
            <person name="Vuilleumier S."/>
            <person name="Bringel F."/>
            <person name="Dispirito A.A."/>
            <person name="Murrell J.C."/>
            <person name="Bruce D."/>
            <person name="Cheng J.F."/>
            <person name="Copeland A."/>
            <person name="Goodwin L."/>
            <person name="Hauser L."/>
            <person name="Lajus A."/>
            <person name="Land M.L."/>
            <person name="Lapidus A."/>
            <person name="Lucas S."/>
            <person name="Medigue C."/>
            <person name="Pitluck S."/>
            <person name="Woyke T."/>
            <person name="Zeytun A."/>
            <person name="Stein L.Y."/>
        </authorList>
    </citation>
    <scope>NUCLEOTIDE SEQUENCE [LARGE SCALE GENOMIC DNA]</scope>
    <source>
        <strain evidence="12 13">BG8</strain>
    </source>
</reference>
<proteinExistence type="inferred from homology"/>
<evidence type="ECO:0000256" key="1">
    <source>
        <dbReference type="ARBA" id="ARBA00004127"/>
    </source>
</evidence>
<keyword evidence="5 10" id="KW-1133">Transmembrane helix</keyword>
<dbReference type="PANTHER" id="PTHR43507">
    <property type="entry name" value="NADH-UBIQUINONE OXIDOREDUCTASE CHAIN 4"/>
    <property type="match status" value="1"/>
</dbReference>
<feature type="transmembrane region" description="Helical" evidence="10">
    <location>
        <begin position="332"/>
        <end position="350"/>
    </location>
</feature>
<evidence type="ECO:0000256" key="10">
    <source>
        <dbReference type="SAM" id="Phobius"/>
    </source>
</evidence>
<dbReference type="GO" id="GO:0008137">
    <property type="term" value="F:NADH dehydrogenase (ubiquinone) activity"/>
    <property type="evidence" value="ECO:0007669"/>
    <property type="project" value="InterPro"/>
</dbReference>
<dbReference type="RefSeq" id="WP_005371809.1">
    <property type="nucleotide sequence ID" value="NZ_CM001475.1"/>
</dbReference>
<dbReference type="GO" id="GO:0015990">
    <property type="term" value="P:electron transport coupled proton transport"/>
    <property type="evidence" value="ECO:0007669"/>
    <property type="project" value="TreeGrafter"/>
</dbReference>
<dbReference type="GO" id="GO:0042773">
    <property type="term" value="P:ATP synthesis coupled electron transport"/>
    <property type="evidence" value="ECO:0007669"/>
    <property type="project" value="InterPro"/>
</dbReference>
<feature type="transmembrane region" description="Helical" evidence="10">
    <location>
        <begin position="371"/>
        <end position="393"/>
    </location>
</feature>
<dbReference type="HOGENOM" id="CLU_007100_4_4_6"/>